<dbReference type="KEGG" id="lmoi:VV02_00445"/>
<evidence type="ECO:0000256" key="1">
    <source>
        <dbReference type="ARBA" id="ARBA00023125"/>
    </source>
</evidence>
<keyword evidence="1 2" id="KW-0238">DNA-binding</keyword>
<dbReference type="SUPFAM" id="SSF46689">
    <property type="entry name" value="Homeodomain-like"/>
    <property type="match status" value="1"/>
</dbReference>
<gene>
    <name evidence="4" type="ORF">VV02_00445</name>
</gene>
<proteinExistence type="predicted"/>
<dbReference type="AlphaFoldDB" id="A0A0K1JDN3"/>
<dbReference type="EMBL" id="CP011112">
    <property type="protein sequence ID" value="AKU14698.1"/>
    <property type="molecule type" value="Genomic_DNA"/>
</dbReference>
<dbReference type="PATRIC" id="fig|571913.6.peg.89"/>
<dbReference type="GO" id="GO:0003677">
    <property type="term" value="F:DNA binding"/>
    <property type="evidence" value="ECO:0007669"/>
    <property type="project" value="UniProtKB-UniRule"/>
</dbReference>
<feature type="DNA-binding region" description="H-T-H motif" evidence="2">
    <location>
        <begin position="42"/>
        <end position="61"/>
    </location>
</feature>
<sequence length="228" mass="24913">MTPAGQADFRRARTDEQRAQRRTEILTTTHDLLTRTSARDLSLNEIARQVGLAKSNVLRYFESREAILLDLLDQEYDGWLTDLEAALAGSTVRVGRERVARAVAETIAERQVLCDLLASSASVLEHNVSGEVAAAYKLGLLDGMQRLVTLAAAYAPEIDGPRGLPFAAGVYAAICSIWPACRPSPGMLLAYEQHPELKAFQLDFPVAVRELVATVIAGLEQREPDLSP</sequence>
<keyword evidence="5" id="KW-1185">Reference proteome</keyword>
<dbReference type="Pfam" id="PF00440">
    <property type="entry name" value="TetR_N"/>
    <property type="match status" value="1"/>
</dbReference>
<dbReference type="InterPro" id="IPR009057">
    <property type="entry name" value="Homeodomain-like_sf"/>
</dbReference>
<protein>
    <recommendedName>
        <fullName evidence="3">HTH tetR-type domain-containing protein</fullName>
    </recommendedName>
</protein>
<evidence type="ECO:0000313" key="4">
    <source>
        <dbReference type="EMBL" id="AKU14698.1"/>
    </source>
</evidence>
<dbReference type="RefSeq" id="WP_052589219.1">
    <property type="nucleotide sequence ID" value="NZ_CP011112.1"/>
</dbReference>
<dbReference type="InterPro" id="IPR041483">
    <property type="entry name" value="TetR_C_34"/>
</dbReference>
<name>A0A0K1JDN3_9MICO</name>
<accession>A0A0K1JDN3</accession>
<evidence type="ECO:0000313" key="5">
    <source>
        <dbReference type="Proteomes" id="UP000066480"/>
    </source>
</evidence>
<reference evidence="4 5" key="1">
    <citation type="submission" date="2015-03" db="EMBL/GenBank/DDBJ databases">
        <title>Luteipulveratus halotolerans sp. nov., a novel actinobacterium (Dermacoccaceae) from Sarawak, Malaysia.</title>
        <authorList>
            <person name="Juboi H."/>
            <person name="Basik A."/>
            <person name="Shamsul S.S."/>
            <person name="Arnold P."/>
            <person name="Schmitt E.K."/>
            <person name="Sanglier J.-J."/>
            <person name="Yeo T."/>
        </authorList>
    </citation>
    <scope>NUCLEOTIDE SEQUENCE [LARGE SCALE GENOMIC DNA]</scope>
    <source>
        <strain evidence="4 5">MN07-A0370</strain>
    </source>
</reference>
<dbReference type="Gene3D" id="1.10.357.10">
    <property type="entry name" value="Tetracycline Repressor, domain 2"/>
    <property type="match status" value="1"/>
</dbReference>
<dbReference type="PROSITE" id="PS50977">
    <property type="entry name" value="HTH_TETR_2"/>
    <property type="match status" value="1"/>
</dbReference>
<feature type="domain" description="HTH tetR-type" evidence="3">
    <location>
        <begin position="19"/>
        <end position="79"/>
    </location>
</feature>
<dbReference type="Pfam" id="PF17929">
    <property type="entry name" value="TetR_C_34"/>
    <property type="match status" value="1"/>
</dbReference>
<evidence type="ECO:0000259" key="3">
    <source>
        <dbReference type="PROSITE" id="PS50977"/>
    </source>
</evidence>
<dbReference type="InterPro" id="IPR001647">
    <property type="entry name" value="HTH_TetR"/>
</dbReference>
<evidence type="ECO:0000256" key="2">
    <source>
        <dbReference type="PROSITE-ProRule" id="PRU00335"/>
    </source>
</evidence>
<dbReference type="OrthoDB" id="6637160at2"/>
<dbReference type="Proteomes" id="UP000066480">
    <property type="component" value="Chromosome"/>
</dbReference>
<organism evidence="4 5">
    <name type="scientific">Luteipulveratus mongoliensis</name>
    <dbReference type="NCBI Taxonomy" id="571913"/>
    <lineage>
        <taxon>Bacteria</taxon>
        <taxon>Bacillati</taxon>
        <taxon>Actinomycetota</taxon>
        <taxon>Actinomycetes</taxon>
        <taxon>Micrococcales</taxon>
        <taxon>Dermacoccaceae</taxon>
        <taxon>Luteipulveratus</taxon>
    </lineage>
</organism>
<dbReference type="STRING" id="571913.VV02_00445"/>